<dbReference type="Pfam" id="PF07963">
    <property type="entry name" value="N_methyl"/>
    <property type="match status" value="1"/>
</dbReference>
<comment type="caution">
    <text evidence="2">The sequence shown here is derived from an EMBL/GenBank/DDBJ whole genome shotgun (WGS) entry which is preliminary data.</text>
</comment>
<accession>A0A841SMC3</accession>
<dbReference type="PROSITE" id="PS00409">
    <property type="entry name" value="PROKAR_NTER_METHYL"/>
    <property type="match status" value="1"/>
</dbReference>
<feature type="transmembrane region" description="Helical" evidence="1">
    <location>
        <begin position="12"/>
        <end position="37"/>
    </location>
</feature>
<dbReference type="InterPro" id="IPR045584">
    <property type="entry name" value="Pilin-like"/>
</dbReference>
<keyword evidence="1" id="KW-1133">Transmembrane helix</keyword>
<dbReference type="EMBL" id="JACHKF010000001">
    <property type="protein sequence ID" value="MBB6571234.1"/>
    <property type="molecule type" value="Genomic_DNA"/>
</dbReference>
<dbReference type="SUPFAM" id="SSF54523">
    <property type="entry name" value="Pili subunits"/>
    <property type="match status" value="1"/>
</dbReference>
<dbReference type="NCBIfam" id="TIGR02532">
    <property type="entry name" value="IV_pilin_GFxxxE"/>
    <property type="match status" value="1"/>
</dbReference>
<name>A0A841SMC3_9ACTN</name>
<evidence type="ECO:0000313" key="2">
    <source>
        <dbReference type="EMBL" id="MBB6571234.1"/>
    </source>
</evidence>
<protein>
    <submittedName>
        <fullName evidence="2">Prepilin-type N-terminal cleavage/methylation domain-containing protein</fullName>
    </submittedName>
</protein>
<sequence>MHVRRSEQGFTLIEIVITMALMGVVSLALADLVTTALRQISATSDRMDMAQDAQLSATYFARDVAAMGLRDYGTVGLDGSQPFKQSVQLAAPFAAGGVTCGPLPDAAVRLLSDHWDTSVTPAVRRTAVVAYYLKPVGPVSELHRATCVGPSVTPTSDVRVAANVKPGSLSVTCSTACTSAAVPRNVTVRLLLTKSAAGEQEVLLSGIRRQS</sequence>
<organism evidence="2 3">
    <name type="scientific">Kribbella sandramycini</name>
    <dbReference type="NCBI Taxonomy" id="60450"/>
    <lineage>
        <taxon>Bacteria</taxon>
        <taxon>Bacillati</taxon>
        <taxon>Actinomycetota</taxon>
        <taxon>Actinomycetes</taxon>
        <taxon>Propionibacteriales</taxon>
        <taxon>Kribbellaceae</taxon>
        <taxon>Kribbella</taxon>
    </lineage>
</organism>
<dbReference type="AlphaFoldDB" id="A0A841SMC3"/>
<dbReference type="InterPro" id="IPR012902">
    <property type="entry name" value="N_methyl_site"/>
</dbReference>
<evidence type="ECO:0000313" key="3">
    <source>
        <dbReference type="Proteomes" id="UP000553957"/>
    </source>
</evidence>
<evidence type="ECO:0000256" key="1">
    <source>
        <dbReference type="SAM" id="Phobius"/>
    </source>
</evidence>
<gene>
    <name evidence="2" type="ORF">HNR71_006871</name>
</gene>
<keyword evidence="1" id="KW-0812">Transmembrane</keyword>
<dbReference type="Proteomes" id="UP000553957">
    <property type="component" value="Unassembled WGS sequence"/>
</dbReference>
<dbReference type="RefSeq" id="WP_337796788.1">
    <property type="nucleotide sequence ID" value="NZ_BAAAGT010000015.1"/>
</dbReference>
<reference evidence="2 3" key="1">
    <citation type="submission" date="2020-08" db="EMBL/GenBank/DDBJ databases">
        <title>Sequencing the genomes of 1000 actinobacteria strains.</title>
        <authorList>
            <person name="Klenk H.-P."/>
        </authorList>
    </citation>
    <scope>NUCLEOTIDE SEQUENCE [LARGE SCALE GENOMIC DNA]</scope>
    <source>
        <strain evidence="2 3">DSM 15626</strain>
    </source>
</reference>
<proteinExistence type="predicted"/>
<keyword evidence="1" id="KW-0472">Membrane</keyword>